<evidence type="ECO:0000256" key="5">
    <source>
        <dbReference type="ARBA" id="ARBA00011895"/>
    </source>
</evidence>
<proteinExistence type="inferred from homology"/>
<accession>A0A1I8GM40</accession>
<dbReference type="Proteomes" id="UP000095280">
    <property type="component" value="Unplaced"/>
</dbReference>
<evidence type="ECO:0000256" key="13">
    <source>
        <dbReference type="RuleBase" id="RU364099"/>
    </source>
</evidence>
<sequence>MAQQGPQKSAIIIPDEPPVLPLESLSYPAHYAPYISNVVIPYGLVLDRIERMAEEISQDLQASCDPEEGLHAICVLKGGFKFFTDLTDRMQSKNCCHKSLKISSHFIRAKSYQNDQSTGSVSIMKLYDLEVLANKTVLVVEDIVDTGHTLSKLIEHLHQYKPKTIKVASLLLKRTPLHNGLFPDYVGFSVPNMFIVGYALDYNENFRDLKHICQISDEGKKKFANKPT</sequence>
<evidence type="ECO:0000256" key="11">
    <source>
        <dbReference type="ARBA" id="ARBA00022741"/>
    </source>
</evidence>
<dbReference type="GO" id="GO:0032263">
    <property type="term" value="P:GMP salvage"/>
    <property type="evidence" value="ECO:0007669"/>
    <property type="project" value="TreeGrafter"/>
</dbReference>
<dbReference type="WBParaSite" id="maker-uti_cns_0002313-snap-gene-0.9-mRNA-1">
    <property type="protein sequence ID" value="maker-uti_cns_0002313-snap-gene-0.9-mRNA-1"/>
    <property type="gene ID" value="maker-uti_cns_0002313-snap-gene-0.9"/>
</dbReference>
<evidence type="ECO:0000256" key="4">
    <source>
        <dbReference type="ARBA" id="ARBA00008391"/>
    </source>
</evidence>
<dbReference type="UniPathway" id="UPA00591">
    <property type="reaction ID" value="UER00648"/>
</dbReference>
<dbReference type="Gene3D" id="3.40.50.2020">
    <property type="match status" value="1"/>
</dbReference>
<keyword evidence="7 13" id="KW-0328">Glycosyltransferase</keyword>
<keyword evidence="14" id="KW-1185">Reference proteome</keyword>
<dbReference type="Pfam" id="PF00156">
    <property type="entry name" value="Pribosyltran"/>
    <property type="match status" value="1"/>
</dbReference>
<name>A0A1I8GM40_9PLAT</name>
<evidence type="ECO:0000256" key="8">
    <source>
        <dbReference type="ARBA" id="ARBA00022679"/>
    </source>
</evidence>
<dbReference type="CDD" id="cd06223">
    <property type="entry name" value="PRTases_typeI"/>
    <property type="match status" value="1"/>
</dbReference>
<keyword evidence="9 13" id="KW-0479">Metal-binding</keyword>
<evidence type="ECO:0000256" key="3">
    <source>
        <dbReference type="ARBA" id="ARBA00004669"/>
    </source>
</evidence>
<keyword evidence="12 13" id="KW-0460">Magnesium</keyword>
<dbReference type="InterPro" id="IPR050408">
    <property type="entry name" value="HGPRT"/>
</dbReference>
<dbReference type="STRING" id="282301.A0A1I8GM40"/>
<evidence type="ECO:0000256" key="6">
    <source>
        <dbReference type="ARBA" id="ARBA00022490"/>
    </source>
</evidence>
<comment type="subcellular location">
    <subcellularLocation>
        <location evidence="2 13">Cytoplasm</location>
    </subcellularLocation>
</comment>
<evidence type="ECO:0000256" key="1">
    <source>
        <dbReference type="ARBA" id="ARBA00001946"/>
    </source>
</evidence>
<dbReference type="NCBIfam" id="TIGR01203">
    <property type="entry name" value="HGPRTase"/>
    <property type="match status" value="1"/>
</dbReference>
<keyword evidence="6 13" id="KW-0963">Cytoplasm</keyword>
<dbReference type="GO" id="GO:0006178">
    <property type="term" value="P:guanine salvage"/>
    <property type="evidence" value="ECO:0007669"/>
    <property type="project" value="TreeGrafter"/>
</dbReference>
<dbReference type="SUPFAM" id="SSF53271">
    <property type="entry name" value="PRTase-like"/>
    <property type="match status" value="1"/>
</dbReference>
<keyword evidence="10 13" id="KW-0660">Purine salvage</keyword>
<comment type="cofactor">
    <cofactor evidence="1 13">
        <name>Mg(2+)</name>
        <dbReference type="ChEBI" id="CHEBI:18420"/>
    </cofactor>
</comment>
<dbReference type="PANTHER" id="PTHR43340">
    <property type="entry name" value="HYPOXANTHINE-GUANINE PHOSPHORIBOSYLTRANSFERASE"/>
    <property type="match status" value="1"/>
</dbReference>
<dbReference type="GO" id="GO:0004422">
    <property type="term" value="F:hypoxanthine phosphoribosyltransferase activity"/>
    <property type="evidence" value="ECO:0007669"/>
    <property type="project" value="InterPro"/>
</dbReference>
<evidence type="ECO:0000256" key="2">
    <source>
        <dbReference type="ARBA" id="ARBA00004496"/>
    </source>
</evidence>
<evidence type="ECO:0000256" key="10">
    <source>
        <dbReference type="ARBA" id="ARBA00022726"/>
    </source>
</evidence>
<dbReference type="GO" id="GO:0006166">
    <property type="term" value="P:purine ribonucleoside salvage"/>
    <property type="evidence" value="ECO:0007669"/>
    <property type="project" value="UniProtKB-KW"/>
</dbReference>
<keyword evidence="8 13" id="KW-0808">Transferase</keyword>
<dbReference type="FunFam" id="3.40.50.2020:FF:000053">
    <property type="entry name" value="Hypoxanthine phosphoribosyltransferase"/>
    <property type="match status" value="1"/>
</dbReference>
<dbReference type="GO" id="GO:0000287">
    <property type="term" value="F:magnesium ion binding"/>
    <property type="evidence" value="ECO:0007669"/>
    <property type="project" value="TreeGrafter"/>
</dbReference>
<evidence type="ECO:0000256" key="9">
    <source>
        <dbReference type="ARBA" id="ARBA00022723"/>
    </source>
</evidence>
<dbReference type="GO" id="GO:0046100">
    <property type="term" value="P:hypoxanthine metabolic process"/>
    <property type="evidence" value="ECO:0007669"/>
    <property type="project" value="TreeGrafter"/>
</dbReference>
<reference evidence="15" key="1">
    <citation type="submission" date="2016-11" db="UniProtKB">
        <authorList>
            <consortium name="WormBaseParasite"/>
        </authorList>
    </citation>
    <scope>IDENTIFICATION</scope>
</reference>
<evidence type="ECO:0000256" key="7">
    <source>
        <dbReference type="ARBA" id="ARBA00022676"/>
    </source>
</evidence>
<dbReference type="GO" id="GO:0032264">
    <property type="term" value="P:IMP salvage"/>
    <property type="evidence" value="ECO:0007669"/>
    <property type="project" value="UniProtKB-UniPathway"/>
</dbReference>
<organism evidence="14 15">
    <name type="scientific">Macrostomum lignano</name>
    <dbReference type="NCBI Taxonomy" id="282301"/>
    <lineage>
        <taxon>Eukaryota</taxon>
        <taxon>Metazoa</taxon>
        <taxon>Spiralia</taxon>
        <taxon>Lophotrochozoa</taxon>
        <taxon>Platyhelminthes</taxon>
        <taxon>Rhabditophora</taxon>
        <taxon>Macrostomorpha</taxon>
        <taxon>Macrostomida</taxon>
        <taxon>Macrostomidae</taxon>
        <taxon>Macrostomum</taxon>
    </lineage>
</organism>
<dbReference type="InterPro" id="IPR005904">
    <property type="entry name" value="Hxn_phspho_trans"/>
</dbReference>
<evidence type="ECO:0000256" key="12">
    <source>
        <dbReference type="ARBA" id="ARBA00022842"/>
    </source>
</evidence>
<dbReference type="InterPro" id="IPR029057">
    <property type="entry name" value="PRTase-like"/>
</dbReference>
<dbReference type="OrthoDB" id="9449045at2759"/>
<dbReference type="GO" id="GO:0000166">
    <property type="term" value="F:nucleotide binding"/>
    <property type="evidence" value="ECO:0007669"/>
    <property type="project" value="UniProtKB-KW"/>
</dbReference>
<dbReference type="GO" id="GO:0005829">
    <property type="term" value="C:cytosol"/>
    <property type="evidence" value="ECO:0007669"/>
    <property type="project" value="TreeGrafter"/>
</dbReference>
<comment type="catalytic activity">
    <reaction evidence="13">
        <text>IMP + diphosphate = hypoxanthine + 5-phospho-alpha-D-ribose 1-diphosphate</text>
        <dbReference type="Rhea" id="RHEA:17973"/>
        <dbReference type="ChEBI" id="CHEBI:17368"/>
        <dbReference type="ChEBI" id="CHEBI:33019"/>
        <dbReference type="ChEBI" id="CHEBI:58017"/>
        <dbReference type="ChEBI" id="CHEBI:58053"/>
        <dbReference type="EC" id="2.4.2.8"/>
    </reaction>
</comment>
<evidence type="ECO:0000313" key="14">
    <source>
        <dbReference type="Proteomes" id="UP000095280"/>
    </source>
</evidence>
<keyword evidence="11 13" id="KW-0547">Nucleotide-binding</keyword>
<dbReference type="AlphaFoldDB" id="A0A1I8GM40"/>
<dbReference type="InterPro" id="IPR000836">
    <property type="entry name" value="PRTase_dom"/>
</dbReference>
<comment type="pathway">
    <text evidence="3 13">Purine metabolism; IMP biosynthesis via salvage pathway; IMP from hypoxanthine: step 1/1.</text>
</comment>
<evidence type="ECO:0000313" key="15">
    <source>
        <dbReference type="WBParaSite" id="maker-uti_cns_0002313-snap-gene-0.9-mRNA-1"/>
    </source>
</evidence>
<dbReference type="PANTHER" id="PTHR43340:SF1">
    <property type="entry name" value="HYPOXANTHINE PHOSPHORIBOSYLTRANSFERASE"/>
    <property type="match status" value="1"/>
</dbReference>
<comment type="similarity">
    <text evidence="4 13">Belongs to the purine/pyrimidine phosphoribosyltransferase family.</text>
</comment>
<protein>
    <recommendedName>
        <fullName evidence="5 13">Hypoxanthine phosphoribosyltransferase</fullName>
        <ecNumber evidence="5 13">2.4.2.8</ecNumber>
    </recommendedName>
</protein>
<dbReference type="EC" id="2.4.2.8" evidence="5 13"/>